<gene>
    <name evidence="2" type="ORF">J5474_07475</name>
</gene>
<feature type="region of interest" description="Disordered" evidence="1">
    <location>
        <begin position="128"/>
        <end position="150"/>
    </location>
</feature>
<keyword evidence="3" id="KW-1185">Reference proteome</keyword>
<accession>A0A940S334</accession>
<dbReference type="AlphaFoldDB" id="A0A940S334"/>
<feature type="compositionally biased region" description="Basic and acidic residues" evidence="1">
    <location>
        <begin position="128"/>
        <end position="146"/>
    </location>
</feature>
<dbReference type="RefSeq" id="WP_209360183.1">
    <property type="nucleotide sequence ID" value="NZ_JAGISH010000003.1"/>
</dbReference>
<name>A0A940S334_9RHOB</name>
<sequence length="184" mass="20122">MAPRKTTTYGFARAEKLLSGQIRKASESRGFAESRVLTHWAEIVGADLAAVTRPVEVKYGRVRMDGKVHNEYGGKLVVLTKGSFAPILEMRKAEIVEKINAVYGYCAVRHVIVTQTAPTGFSEGQVSFDHRPAKQHERAPKQEAVTEARTLSEGVADEGLRAALERLGANVISKTGQTRTRSAD</sequence>
<dbReference type="Proteomes" id="UP000675940">
    <property type="component" value="Unassembled WGS sequence"/>
</dbReference>
<dbReference type="Pfam" id="PF05258">
    <property type="entry name" value="DciA"/>
    <property type="match status" value="1"/>
</dbReference>
<dbReference type="InterPro" id="IPR007922">
    <property type="entry name" value="DciA-like"/>
</dbReference>
<dbReference type="PIRSF" id="PIRSF032064">
    <property type="entry name" value="UCP032064"/>
    <property type="match status" value="1"/>
</dbReference>
<evidence type="ECO:0000313" key="3">
    <source>
        <dbReference type="Proteomes" id="UP000675940"/>
    </source>
</evidence>
<organism evidence="2 3">
    <name type="scientific">Sagittula salina</name>
    <dbReference type="NCBI Taxonomy" id="2820268"/>
    <lineage>
        <taxon>Bacteria</taxon>
        <taxon>Pseudomonadati</taxon>
        <taxon>Pseudomonadota</taxon>
        <taxon>Alphaproteobacteria</taxon>
        <taxon>Rhodobacterales</taxon>
        <taxon>Roseobacteraceae</taxon>
        <taxon>Sagittula</taxon>
    </lineage>
</organism>
<dbReference type="InterPro" id="IPR010593">
    <property type="entry name" value="DUF1159"/>
</dbReference>
<evidence type="ECO:0000256" key="1">
    <source>
        <dbReference type="SAM" id="MobiDB-lite"/>
    </source>
</evidence>
<comment type="caution">
    <text evidence="2">The sequence shown here is derived from an EMBL/GenBank/DDBJ whole genome shotgun (WGS) entry which is preliminary data.</text>
</comment>
<reference evidence="2" key="1">
    <citation type="submission" date="2021-03" db="EMBL/GenBank/DDBJ databases">
        <title>Sagittula salina sp. nov. strain M10.9X isolated from the marine waste.</title>
        <authorList>
            <person name="Satari L."/>
            <person name="Molina-Menor E."/>
            <person name="Vidal-Verdu A."/>
            <person name="Pascual J."/>
            <person name="Pereto J."/>
            <person name="Porcar M."/>
        </authorList>
    </citation>
    <scope>NUCLEOTIDE SEQUENCE</scope>
    <source>
        <strain evidence="2">M10.9X</strain>
    </source>
</reference>
<protein>
    <submittedName>
        <fullName evidence="2">DUF721 domain-containing protein</fullName>
    </submittedName>
</protein>
<dbReference type="EMBL" id="JAGISH010000003">
    <property type="protein sequence ID" value="MBP0482330.1"/>
    <property type="molecule type" value="Genomic_DNA"/>
</dbReference>
<evidence type="ECO:0000313" key="2">
    <source>
        <dbReference type="EMBL" id="MBP0482330.1"/>
    </source>
</evidence>
<proteinExistence type="predicted"/>